<keyword evidence="2" id="KW-0677">Repeat</keyword>
<dbReference type="Pfam" id="PF10650">
    <property type="entry name" value="zf-C3H1"/>
    <property type="match status" value="1"/>
</dbReference>
<dbReference type="SUPFAM" id="SSF52058">
    <property type="entry name" value="L domain-like"/>
    <property type="match status" value="1"/>
</dbReference>
<dbReference type="PANTHER" id="PTHR48051">
    <property type="match status" value="1"/>
</dbReference>
<accession>A0A976IKR2</accession>
<dbReference type="InterPro" id="IPR013633">
    <property type="entry name" value="NRDE-2"/>
</dbReference>
<dbReference type="GeneID" id="94352799"/>
<proteinExistence type="predicted"/>
<dbReference type="EMBL" id="SHOA02000001">
    <property type="protein sequence ID" value="TDH73620.1"/>
    <property type="molecule type" value="Genomic_DNA"/>
</dbReference>
<organism evidence="6 7">
    <name type="scientific">Bremia lactucae</name>
    <name type="common">Lettuce downy mildew</name>
    <dbReference type="NCBI Taxonomy" id="4779"/>
    <lineage>
        <taxon>Eukaryota</taxon>
        <taxon>Sar</taxon>
        <taxon>Stramenopiles</taxon>
        <taxon>Oomycota</taxon>
        <taxon>Peronosporomycetes</taxon>
        <taxon>Peronosporales</taxon>
        <taxon>Peronosporaceae</taxon>
        <taxon>Bremia</taxon>
    </lineage>
</organism>
<dbReference type="Gene3D" id="3.80.10.10">
    <property type="entry name" value="Ribonuclease Inhibitor"/>
    <property type="match status" value="1"/>
</dbReference>
<dbReference type="RefSeq" id="XP_067823118.1">
    <property type="nucleotide sequence ID" value="XM_067967128.1"/>
</dbReference>
<dbReference type="OrthoDB" id="1922977at2759"/>
<evidence type="ECO:0000256" key="2">
    <source>
        <dbReference type="ARBA" id="ARBA00022737"/>
    </source>
</evidence>
<dbReference type="PANTHER" id="PTHR48051:SF13">
    <property type="entry name" value="LEUCINE-RICH REPEAT-CONTAINING PROTEIN 30"/>
    <property type="match status" value="1"/>
</dbReference>
<name>A0A976IKR2_BRELC</name>
<evidence type="ECO:0000256" key="3">
    <source>
        <dbReference type="SAM" id="Coils"/>
    </source>
</evidence>
<feature type="coiled-coil region" evidence="3">
    <location>
        <begin position="93"/>
        <end position="123"/>
    </location>
</feature>
<dbReference type="KEGG" id="blac:94352799"/>
<feature type="region of interest" description="Disordered" evidence="4">
    <location>
        <begin position="1627"/>
        <end position="1659"/>
    </location>
</feature>
<gene>
    <name evidence="6" type="ORF">CCR75_009082</name>
</gene>
<evidence type="ECO:0000256" key="1">
    <source>
        <dbReference type="ARBA" id="ARBA00022614"/>
    </source>
</evidence>
<feature type="domain" description="Putative zinc-finger" evidence="5">
    <location>
        <begin position="437"/>
        <end position="457"/>
    </location>
</feature>
<evidence type="ECO:0000313" key="6">
    <source>
        <dbReference type="EMBL" id="TDH73620.1"/>
    </source>
</evidence>
<evidence type="ECO:0000313" key="7">
    <source>
        <dbReference type="Proteomes" id="UP000294530"/>
    </source>
</evidence>
<evidence type="ECO:0000256" key="4">
    <source>
        <dbReference type="SAM" id="MobiDB-lite"/>
    </source>
</evidence>
<keyword evidence="3" id="KW-0175">Coiled coil</keyword>
<keyword evidence="1" id="KW-0433">Leucine-rich repeat</keyword>
<evidence type="ECO:0000259" key="5">
    <source>
        <dbReference type="Pfam" id="PF10650"/>
    </source>
</evidence>
<dbReference type="GO" id="GO:0005737">
    <property type="term" value="C:cytoplasm"/>
    <property type="evidence" value="ECO:0007669"/>
    <property type="project" value="TreeGrafter"/>
</dbReference>
<protein>
    <recommendedName>
        <fullName evidence="5">Putative zinc-finger domain-containing protein</fullName>
    </recommendedName>
</protein>
<dbReference type="Pfam" id="PF08424">
    <property type="entry name" value="NRDE-2"/>
    <property type="match status" value="1"/>
</dbReference>
<comment type="caution">
    <text evidence="6">The sequence shown here is derived from an EMBL/GenBank/DDBJ whole genome shotgun (WGS) entry which is preliminary data.</text>
</comment>
<dbReference type="InterPro" id="IPR050216">
    <property type="entry name" value="LRR_domain-containing"/>
</dbReference>
<reference evidence="6 7" key="1">
    <citation type="journal article" date="2021" name="Genome Biol.">
        <title>AFLAP: assembly-free linkage analysis pipeline using k-mers from genome sequencing data.</title>
        <authorList>
            <person name="Fletcher K."/>
            <person name="Zhang L."/>
            <person name="Gil J."/>
            <person name="Han R."/>
            <person name="Cavanaugh K."/>
            <person name="Michelmore R."/>
        </authorList>
    </citation>
    <scope>NUCLEOTIDE SEQUENCE [LARGE SCALE GENOMIC DNA]</scope>
    <source>
        <strain evidence="6 7">SF5</strain>
    </source>
</reference>
<feature type="compositionally biased region" description="Polar residues" evidence="4">
    <location>
        <begin position="1637"/>
        <end position="1653"/>
    </location>
</feature>
<keyword evidence="7" id="KW-1185">Reference proteome</keyword>
<dbReference type="Proteomes" id="UP000294530">
    <property type="component" value="Unassembled WGS sequence"/>
</dbReference>
<dbReference type="InterPro" id="IPR032675">
    <property type="entry name" value="LRR_dom_sf"/>
</dbReference>
<dbReference type="InterPro" id="IPR019607">
    <property type="entry name" value="Putative_zinc-finger_domain"/>
</dbReference>
<sequence>MGLQELGIAASAGEEPVVLEGFEMAKTVAKQICKVKELRQSWVKKREASLKRKETLLKLLKLQDLKRTNIEHIEPQKTETETNFLSKEKELAIDIALARKEELKDLQARAEAARRKQQAAATLLSSCLKKLLVKRKREDKEANDRARKKSDVGNRTIQTAAAIASTMHPFAAASELDVGTTELATAACFRIATRHLVQTGKMILREELEQAFKTYTSLQLKNCVEWSTVQSLLATLANGDIFTTKSESTRNAGVCWQPGRQFLTTPTFISSDASQIQTMVELEKEVVASACDPDNSGLMSATLIKRRRQGLFLKHLLDDCSTIPTLSSVLCACIGVHSLTRQASNNLRISYRSHAQMVDALQVAEIWLREQAEKIGHRSDLPPPFNKHNGPQDKFDRHISSRYAKPFSVLNDSITKQLKRDAKKPFGSEKNDLMKVLCRYELNGVCNDKNCSNYHLKDYDLFVSTSADARDTIADSAEASRVDVNINELKQLMDSFAAFRERIKWPVITTTRTHSTTANLYNSGKLITTEIPLSSVTEIKVLSSQNTNEEAKIDGSDFIPLDCQEELFDFEHARYIDNANSRKMYGEMLQAKVKENSGATDAWLLLAIHQLELVEGGLSDDFINSSNDDLLQQQLVILCKELNCTTTRLSVDDANLKRCLHTLSRALEIEANAYCEALWLLYLHLCEQVMDRQTEIDMVEQAVQFLPNSHALWLRYVSTFNYDSVGMVEGIHRRLLEHLAQTALAANGSKNSKSTLKKVSILLAAIYLHLCIKLWYAGATSRVLELLTALLQLGNESLEPTWSSMVRSRLRCDELIVLCLVLAHVLLFNELPSLIEHWVAASNCECIPIKDFIYTADILKNSSQGIKKAVGSQTLASYKLAFHFFQSGCDAMHDSGNVIFNNWMLLLALQGDDKNNESLNAFFVEHLVTIQRFPGASLTAAKLMGLTSTEAQQLMITMINQSSSTHFPKALHNYLFACRLQPALVIHLDEMFPDVMERLASLVDINIDQVQKSVKDIMHDSCQISKSRALKSLLDNLLGAWMDQLALMWREAANHQFADRVTTSKADIYVALDICHLMGVLLEISVAIDGIQLLLGSSSFNAISYEAKQLAWMQRFILQVDLLQKETLQGLLWREYQARVSKLFRKYMTEMSVESEMMRQVTRKIKTGIFNNAVEDAVCDCLNPEGNELLTYGANLEIFRLCSAAIAGPDKAAFHASCTDLFTFSSAFSLSFSAVRISCLDAATHEWELLAARASLRKCLFGAKSQRSQILQALVAVDLRLKNMKAISSLLESEIQLNPLLLEPWRLAVALEILFGKRSDDRSKIIANEIEKRQVVYTCNTFGDDQIPNIEETSHLKLRGLCLDFIPNAVLLQNKLVSLDISGNELLELPKGLRYLTNLKQLDASENALFEFPTGINRLVKLEELRLAHNNLISISVPVLPRLNKIDVCWNAATNLSSSDIATLPKLDKSAKKIVSADELSIRSDLLSSRKKILDAKARMTERDTMLYEDKQSGQLAKQIIRMSSLGESSPAVTPEFETRSASSEMPIATGNELITAADIDAGQSTEQECVPTVSSCKEFDGGEVMIVSTMNAVLTSEKVDNHQPTGNGSCDIALASNLETDSDQITTKKSDAPFPLSSNPSAQESAKTSASDKNSKVYDSEDESFAMESLEARPMSFSGNLRTIDIAQMDAFVQNYSQVVKSTAVRRQMSQNNASVGQRRLDSYMKEFNIDNRVEVRNRNPTLWREFLAATLPANVDLPACKLCFAPNDGPNQRLNSVVLCMSCLKEALLVLKERNVVSDAAEEIA</sequence>